<evidence type="ECO:0000313" key="2">
    <source>
        <dbReference type="EMBL" id="CAE0663925.1"/>
    </source>
</evidence>
<dbReference type="EMBL" id="HBIV01021556">
    <property type="protein sequence ID" value="CAE0663925.1"/>
    <property type="molecule type" value="Transcribed_RNA"/>
</dbReference>
<dbReference type="Gene3D" id="1.10.150.50">
    <property type="entry name" value="Transcription Factor, Ets-1"/>
    <property type="match status" value="1"/>
</dbReference>
<dbReference type="AlphaFoldDB" id="A0A7S4DQM7"/>
<evidence type="ECO:0000256" key="1">
    <source>
        <dbReference type="SAM" id="MobiDB-lite"/>
    </source>
</evidence>
<name>A0A7S4DQM7_9EUKA</name>
<gene>
    <name evidence="2" type="ORF">LGLO00237_LOCUS15528</name>
</gene>
<dbReference type="InterPro" id="IPR013761">
    <property type="entry name" value="SAM/pointed_sf"/>
</dbReference>
<dbReference type="SUPFAM" id="SSF47769">
    <property type="entry name" value="SAM/Pointed domain"/>
    <property type="match status" value="1"/>
</dbReference>
<feature type="region of interest" description="Disordered" evidence="1">
    <location>
        <begin position="120"/>
        <end position="152"/>
    </location>
</feature>
<accession>A0A7S4DQM7</accession>
<evidence type="ECO:0008006" key="3">
    <source>
        <dbReference type="Google" id="ProtNLM"/>
    </source>
</evidence>
<organism evidence="2">
    <name type="scientific">Lotharella globosa</name>
    <dbReference type="NCBI Taxonomy" id="91324"/>
    <lineage>
        <taxon>Eukaryota</taxon>
        <taxon>Sar</taxon>
        <taxon>Rhizaria</taxon>
        <taxon>Cercozoa</taxon>
        <taxon>Chlorarachniophyceae</taxon>
        <taxon>Lotharella</taxon>
    </lineage>
</organism>
<proteinExistence type="predicted"/>
<sequence>MQLLWELERSGWNDTNKEFNFETMLTEKYREGMIDDIMDSIVPKGDQEDENNPFAGHSSPTLPPSPSPLDEWARKDGDGNTETQEAVQAAAEVKKRLQIGDEKGVREMLSQLNLDTLEKLSGEDHDPGVREMSKEDEARDKRAAQHIDRIEQRRVAQPDDLAWWEIDPRSGPPGGPSVGEWNETRVKQWAVEENMPMHLRQSLEENFINGNILLKYTDRMMEKDGLKRGQRAMLLQYIKLLKAKERVN</sequence>
<feature type="region of interest" description="Disordered" evidence="1">
    <location>
        <begin position="42"/>
        <end position="91"/>
    </location>
</feature>
<reference evidence="2" key="1">
    <citation type="submission" date="2021-01" db="EMBL/GenBank/DDBJ databases">
        <authorList>
            <person name="Corre E."/>
            <person name="Pelletier E."/>
            <person name="Niang G."/>
            <person name="Scheremetjew M."/>
            <person name="Finn R."/>
            <person name="Kale V."/>
            <person name="Holt S."/>
            <person name="Cochrane G."/>
            <person name="Meng A."/>
            <person name="Brown T."/>
            <person name="Cohen L."/>
        </authorList>
    </citation>
    <scope>NUCLEOTIDE SEQUENCE</scope>
    <source>
        <strain evidence="2">CCCM811</strain>
    </source>
</reference>
<feature type="compositionally biased region" description="Low complexity" evidence="1">
    <location>
        <begin position="81"/>
        <end position="91"/>
    </location>
</feature>
<protein>
    <recommendedName>
        <fullName evidence="3">SAM domain-containing protein</fullName>
    </recommendedName>
</protein>